<proteinExistence type="predicted"/>
<reference evidence="1" key="1">
    <citation type="submission" date="2015-04" db="UniProtKB">
        <authorList>
            <consortium name="EnsemblPlants"/>
        </authorList>
    </citation>
    <scope>IDENTIFICATION</scope>
    <source>
        <strain evidence="1">SL10</strain>
    </source>
</reference>
<sequence>MDGADHPGAHFGGPARVLLRFPACTSRGREREGQPLPLLLVVVVSTGGGLSPGSSEGGAAAGVMAMAVEWSGGAQVVLGLCQVA</sequence>
<organism evidence="1">
    <name type="scientific">Oryza nivara</name>
    <name type="common">Indian wild rice</name>
    <name type="synonym">Oryza sativa f. spontanea</name>
    <dbReference type="NCBI Taxonomy" id="4536"/>
    <lineage>
        <taxon>Eukaryota</taxon>
        <taxon>Viridiplantae</taxon>
        <taxon>Streptophyta</taxon>
        <taxon>Embryophyta</taxon>
        <taxon>Tracheophyta</taxon>
        <taxon>Spermatophyta</taxon>
        <taxon>Magnoliopsida</taxon>
        <taxon>Liliopsida</taxon>
        <taxon>Poales</taxon>
        <taxon>Poaceae</taxon>
        <taxon>BOP clade</taxon>
        <taxon>Oryzoideae</taxon>
        <taxon>Oryzeae</taxon>
        <taxon>Oryzinae</taxon>
        <taxon>Oryza</taxon>
    </lineage>
</organism>
<evidence type="ECO:0000313" key="2">
    <source>
        <dbReference type="Proteomes" id="UP000006591"/>
    </source>
</evidence>
<reference evidence="1" key="2">
    <citation type="submission" date="2018-04" db="EMBL/GenBank/DDBJ databases">
        <title>OnivRS2 (Oryza nivara Reference Sequence Version 2).</title>
        <authorList>
            <person name="Zhang J."/>
            <person name="Kudrna D."/>
            <person name="Lee S."/>
            <person name="Talag J."/>
            <person name="Rajasekar S."/>
            <person name="Welchert J."/>
            <person name="Hsing Y.-I."/>
            <person name="Wing R.A."/>
        </authorList>
    </citation>
    <scope>NUCLEOTIDE SEQUENCE [LARGE SCALE GENOMIC DNA]</scope>
</reference>
<dbReference type="AlphaFoldDB" id="A0A0E0IPU0"/>
<accession>A0A0E0IPU0</accession>
<dbReference type="HOGENOM" id="CLU_2389755_0_0_1"/>
<evidence type="ECO:0000313" key="1">
    <source>
        <dbReference type="EnsemblPlants" id="ONIVA10G03010.1"/>
    </source>
</evidence>
<dbReference type="Gramene" id="ONIVA10G03010.1">
    <property type="protein sequence ID" value="ONIVA10G03010.1"/>
    <property type="gene ID" value="ONIVA10G03010"/>
</dbReference>
<protein>
    <submittedName>
        <fullName evidence="1">Uncharacterized protein</fullName>
    </submittedName>
</protein>
<dbReference type="Proteomes" id="UP000006591">
    <property type="component" value="Chromosome 10"/>
</dbReference>
<keyword evidence="2" id="KW-1185">Reference proteome</keyword>
<name>A0A0E0IPU0_ORYNI</name>
<dbReference type="EnsemblPlants" id="ONIVA10G03010.1">
    <property type="protein sequence ID" value="ONIVA10G03010.1"/>
    <property type="gene ID" value="ONIVA10G03010"/>
</dbReference>